<organism evidence="1 2">
    <name type="scientific">Shewanella bicestrii</name>
    <dbReference type="NCBI Taxonomy" id="2018305"/>
    <lineage>
        <taxon>Bacteria</taxon>
        <taxon>Pseudomonadati</taxon>
        <taxon>Pseudomonadota</taxon>
        <taxon>Gammaproteobacteria</taxon>
        <taxon>Alteromonadales</taxon>
        <taxon>Shewanellaceae</taxon>
        <taxon>Shewanella</taxon>
    </lineage>
</organism>
<keyword evidence="2" id="KW-1185">Reference proteome</keyword>
<evidence type="ECO:0000313" key="2">
    <source>
        <dbReference type="Proteomes" id="UP000198367"/>
    </source>
</evidence>
<gene>
    <name evidence="1" type="ORF">CF168_06755</name>
</gene>
<evidence type="ECO:0000313" key="1">
    <source>
        <dbReference type="EMBL" id="ASK68599.1"/>
    </source>
</evidence>
<protein>
    <submittedName>
        <fullName evidence="1">Uncharacterized protein</fullName>
    </submittedName>
</protein>
<dbReference type="EMBL" id="CP022358">
    <property type="protein sequence ID" value="ASK68599.1"/>
    <property type="molecule type" value="Genomic_DNA"/>
</dbReference>
<reference evidence="1 2" key="1">
    <citation type="submission" date="2017-07" db="EMBL/GenBank/DDBJ databases">
        <title>Phenotypical and genomic characterization of a clinical isolate of Shewanella bicestrii sp. nov. producing an extended-spectrum beta-lactamase and a new oxacillinase variant.</title>
        <authorList>
            <person name="Jousset A.B."/>
            <person name="Bonnin R.A."/>
            <person name="Girlich D."/>
            <person name="Dabos L."/>
            <person name="Potron A."/>
            <person name="Dortet L."/>
            <person name="Glaser P."/>
            <person name="Naas T."/>
        </authorList>
    </citation>
    <scope>NUCLEOTIDE SEQUENCE [LARGE SCALE GENOMIC DNA]</scope>
    <source>
        <strain evidence="1 2">JAB-1</strain>
    </source>
</reference>
<accession>A0A220UKC0</accession>
<sequence length="85" mass="9239">MTGAEIGYSGQRIECSGDFTAQGNKGIKGRLQGANDRKEGAGSTIKQDGLQRINGVHIVRPFLFSILLRLFLQYVIMSTFTCGIS</sequence>
<name>A0A220UKC0_9GAMM</name>
<dbReference type="KEGG" id="sbj:CF168_06755"/>
<dbReference type="Proteomes" id="UP000198367">
    <property type="component" value="Chromosome"/>
</dbReference>
<dbReference type="AlphaFoldDB" id="A0A220UKC0"/>
<proteinExistence type="predicted"/>